<sequence>MFTDDLLYKIEVDITSKVKKGCDITPEEYIEQFKIIFPQIQGDDLKAWEYQIRGIFEIVDTHYKRV</sequence>
<dbReference type="RefSeq" id="WP_030031830.1">
    <property type="nucleotide sequence ID" value="NZ_BA000058.1"/>
</dbReference>
<proteinExistence type="predicted"/>
<protein>
    <submittedName>
        <fullName evidence="1">Uncharacterized protein</fullName>
    </submittedName>
</protein>
<dbReference type="EMBL" id="BA000058">
    <property type="protein sequence ID" value="BAO04781.1"/>
    <property type="molecule type" value="Genomic_DNA"/>
</dbReference>
<dbReference type="HOGENOM" id="CLU_2823426_0_0_9"/>
<organism evidence="1">
    <name type="scientific">Clostridium botulinum B str. Osaka05</name>
    <dbReference type="NCBI Taxonomy" id="1407017"/>
    <lineage>
        <taxon>Bacteria</taxon>
        <taxon>Bacillati</taxon>
        <taxon>Bacillota</taxon>
        <taxon>Clostridia</taxon>
        <taxon>Eubacteriales</taxon>
        <taxon>Clostridiaceae</taxon>
        <taxon>Clostridium</taxon>
    </lineage>
</organism>
<accession>A0A060N314</accession>
<dbReference type="AlphaFoldDB" id="A0A060N314"/>
<dbReference type="Proteomes" id="UP000054164">
    <property type="component" value="Unassembled WGS sequence"/>
</dbReference>
<reference evidence="1" key="1">
    <citation type="submission" date="2013-10" db="EMBL/GenBank/DDBJ databases">
        <title>Draft genome sequence of Clostridium botulinum type B strain Osaka05.</title>
        <authorList>
            <person name="Sakaguchi Y."/>
            <person name="Hosomi K."/>
            <person name="Uchiyama J."/>
            <person name="Ogura Y."/>
            <person name="Sakaguchi M."/>
            <person name="Kohda T."/>
            <person name="Mukamoto M."/>
            <person name="Misawa N."/>
            <person name="Matsuzaki S."/>
            <person name="Hayashi T."/>
            <person name="Kozaki S."/>
        </authorList>
    </citation>
    <scope>NUCLEOTIDE SEQUENCE</scope>
    <source>
        <strain evidence="1">Osaka05</strain>
    </source>
</reference>
<name>A0A060N314_CLOBO</name>
<evidence type="ECO:0000313" key="1">
    <source>
        <dbReference type="EMBL" id="BAO04781.1"/>
    </source>
</evidence>
<gene>
    <name evidence="1" type="ORF">CBO05P1_062</name>
</gene>